<dbReference type="Proteomes" id="UP000527355">
    <property type="component" value="Unassembled WGS sequence"/>
</dbReference>
<sequence>MQIDPNSGMAKKDWSLWCTLTPRGRHSTQELSPVVSALPQGERHSASSRLMAGQRSGGGSLSHLRGSAKDVQLTAKPLVRYLLRAPRLQEGYLTASLGMIPLRSLFYLIFAICKWSSQGHVDYQHLSDNLGGPCPYLPTSVPFTFLYCFPPSPD</sequence>
<gene>
    <name evidence="2" type="ORF">mMyoMyo1_008974</name>
</gene>
<reference evidence="2 3" key="1">
    <citation type="journal article" date="2020" name="Nature">
        <title>Six reference-quality genomes reveal evolution of bat adaptations.</title>
        <authorList>
            <person name="Jebb D."/>
            <person name="Huang Z."/>
            <person name="Pippel M."/>
            <person name="Hughes G.M."/>
            <person name="Lavrichenko K."/>
            <person name="Devanna P."/>
            <person name="Winkler S."/>
            <person name="Jermiin L.S."/>
            <person name="Skirmuntt E.C."/>
            <person name="Katzourakis A."/>
            <person name="Burkitt-Gray L."/>
            <person name="Ray D.A."/>
            <person name="Sullivan K.A.M."/>
            <person name="Roscito J.G."/>
            <person name="Kirilenko B.M."/>
            <person name="Davalos L.M."/>
            <person name="Corthals A.P."/>
            <person name="Power M.L."/>
            <person name="Jones G."/>
            <person name="Ransome R.D."/>
            <person name="Dechmann D.K.N."/>
            <person name="Locatelli A.G."/>
            <person name="Puechmaille S.J."/>
            <person name="Fedrigo O."/>
            <person name="Jarvis E.D."/>
            <person name="Hiller M."/>
            <person name="Vernes S.C."/>
            <person name="Myers E.W."/>
            <person name="Teeling E.C."/>
        </authorList>
    </citation>
    <scope>NUCLEOTIDE SEQUENCE [LARGE SCALE GENOMIC DNA]</scope>
    <source>
        <strain evidence="2">MMyoMyo1</strain>
        <tissue evidence="2">Flight muscle</tissue>
    </source>
</reference>
<accession>A0A7J7TTS6</accession>
<organism evidence="2 3">
    <name type="scientific">Myotis myotis</name>
    <name type="common">Greater mouse-eared bat</name>
    <name type="synonym">Vespertilio myotis</name>
    <dbReference type="NCBI Taxonomy" id="51298"/>
    <lineage>
        <taxon>Eukaryota</taxon>
        <taxon>Metazoa</taxon>
        <taxon>Chordata</taxon>
        <taxon>Craniata</taxon>
        <taxon>Vertebrata</taxon>
        <taxon>Euteleostomi</taxon>
        <taxon>Mammalia</taxon>
        <taxon>Eutheria</taxon>
        <taxon>Laurasiatheria</taxon>
        <taxon>Chiroptera</taxon>
        <taxon>Yangochiroptera</taxon>
        <taxon>Vespertilionidae</taxon>
        <taxon>Myotis</taxon>
    </lineage>
</organism>
<name>A0A7J7TTS6_MYOMY</name>
<evidence type="ECO:0000313" key="2">
    <source>
        <dbReference type="EMBL" id="KAF6303995.1"/>
    </source>
</evidence>
<feature type="region of interest" description="Disordered" evidence="1">
    <location>
        <begin position="38"/>
        <end position="64"/>
    </location>
</feature>
<dbReference type="AlphaFoldDB" id="A0A7J7TTS6"/>
<keyword evidence="3" id="KW-1185">Reference proteome</keyword>
<protein>
    <submittedName>
        <fullName evidence="2">Uncharacterized protein</fullName>
    </submittedName>
</protein>
<dbReference type="EMBL" id="JABWUV010000015">
    <property type="protein sequence ID" value="KAF6303995.1"/>
    <property type="molecule type" value="Genomic_DNA"/>
</dbReference>
<proteinExistence type="predicted"/>
<evidence type="ECO:0000313" key="3">
    <source>
        <dbReference type="Proteomes" id="UP000527355"/>
    </source>
</evidence>
<comment type="caution">
    <text evidence="2">The sequence shown here is derived from an EMBL/GenBank/DDBJ whole genome shotgun (WGS) entry which is preliminary data.</text>
</comment>
<evidence type="ECO:0000256" key="1">
    <source>
        <dbReference type="SAM" id="MobiDB-lite"/>
    </source>
</evidence>